<keyword evidence="7" id="KW-0479">Metal-binding</keyword>
<evidence type="ECO:0000256" key="8">
    <source>
        <dbReference type="ARBA" id="ARBA00022982"/>
    </source>
</evidence>
<dbReference type="Proteomes" id="UP000198924">
    <property type="component" value="Unassembled WGS sequence"/>
</dbReference>
<dbReference type="AlphaFoldDB" id="A0A1I3Y2A8"/>
<keyword evidence="10" id="KW-0408">Iron</keyword>
<evidence type="ECO:0000256" key="9">
    <source>
        <dbReference type="ARBA" id="ARBA00022989"/>
    </source>
</evidence>
<dbReference type="EMBL" id="FOSH01000007">
    <property type="protein sequence ID" value="SFK25890.1"/>
    <property type="molecule type" value="Genomic_DNA"/>
</dbReference>
<keyword evidence="11 12" id="KW-0472">Membrane</keyword>
<evidence type="ECO:0000256" key="12">
    <source>
        <dbReference type="SAM" id="Phobius"/>
    </source>
</evidence>
<dbReference type="SUPFAM" id="SSF81342">
    <property type="entry name" value="Transmembrane di-heme cytochromes"/>
    <property type="match status" value="1"/>
</dbReference>
<evidence type="ECO:0000256" key="1">
    <source>
        <dbReference type="ARBA" id="ARBA00004651"/>
    </source>
</evidence>
<dbReference type="InterPro" id="IPR051542">
    <property type="entry name" value="Hydrogenase_cytochrome"/>
</dbReference>
<comment type="similarity">
    <text evidence="2">Belongs to the HupC/HyaC/HydC family.</text>
</comment>
<dbReference type="PRINTS" id="PR00161">
    <property type="entry name" value="NIHGNASECYTB"/>
</dbReference>
<dbReference type="OrthoDB" id="196472at2"/>
<evidence type="ECO:0000256" key="3">
    <source>
        <dbReference type="ARBA" id="ARBA00022448"/>
    </source>
</evidence>
<evidence type="ECO:0000256" key="5">
    <source>
        <dbReference type="ARBA" id="ARBA00022617"/>
    </source>
</evidence>
<evidence type="ECO:0000256" key="2">
    <source>
        <dbReference type="ARBA" id="ARBA00008622"/>
    </source>
</evidence>
<evidence type="ECO:0000313" key="14">
    <source>
        <dbReference type="EMBL" id="SFK25890.1"/>
    </source>
</evidence>
<evidence type="ECO:0000256" key="4">
    <source>
        <dbReference type="ARBA" id="ARBA00022475"/>
    </source>
</evidence>
<evidence type="ECO:0000256" key="7">
    <source>
        <dbReference type="ARBA" id="ARBA00022723"/>
    </source>
</evidence>
<protein>
    <submittedName>
        <fullName evidence="14">Cytochrome b</fullName>
    </submittedName>
</protein>
<dbReference type="GO" id="GO:0022904">
    <property type="term" value="P:respiratory electron transport chain"/>
    <property type="evidence" value="ECO:0007669"/>
    <property type="project" value="InterPro"/>
</dbReference>
<dbReference type="RefSeq" id="WP_091713042.1">
    <property type="nucleotide sequence ID" value="NZ_FOSH01000007.1"/>
</dbReference>
<dbReference type="PANTHER" id="PTHR30485:SF2">
    <property type="entry name" value="BLL0597 PROTEIN"/>
    <property type="match status" value="1"/>
</dbReference>
<accession>A0A1I3Y2A8</accession>
<feature type="transmembrane region" description="Helical" evidence="12">
    <location>
        <begin position="122"/>
        <end position="144"/>
    </location>
</feature>
<feature type="domain" description="Cytochrome b561 bacterial/Ni-hydrogenase" evidence="13">
    <location>
        <begin position="14"/>
        <end position="235"/>
    </location>
</feature>
<evidence type="ECO:0000256" key="10">
    <source>
        <dbReference type="ARBA" id="ARBA00023004"/>
    </source>
</evidence>
<dbReference type="GO" id="GO:0005506">
    <property type="term" value="F:iron ion binding"/>
    <property type="evidence" value="ECO:0007669"/>
    <property type="project" value="InterPro"/>
</dbReference>
<dbReference type="InterPro" id="IPR011577">
    <property type="entry name" value="Cyt_b561_bac/Ni-Hgenase"/>
</dbReference>
<feature type="transmembrane region" description="Helical" evidence="12">
    <location>
        <begin position="21"/>
        <end position="41"/>
    </location>
</feature>
<dbReference type="STRING" id="45496.SAMN04488079_10796"/>
<keyword evidence="6 12" id="KW-0812">Transmembrane</keyword>
<evidence type="ECO:0000259" key="13">
    <source>
        <dbReference type="Pfam" id="PF01292"/>
    </source>
</evidence>
<evidence type="ECO:0000256" key="11">
    <source>
        <dbReference type="ARBA" id="ARBA00023136"/>
    </source>
</evidence>
<name>A0A1I3Y2A8_9GAMM</name>
<dbReference type="Pfam" id="PF01292">
    <property type="entry name" value="Ni_hydr_CYTB"/>
    <property type="match status" value="1"/>
</dbReference>
<evidence type="ECO:0000256" key="6">
    <source>
        <dbReference type="ARBA" id="ARBA00022692"/>
    </source>
</evidence>
<dbReference type="GO" id="GO:0009055">
    <property type="term" value="F:electron transfer activity"/>
    <property type="evidence" value="ECO:0007669"/>
    <property type="project" value="InterPro"/>
</dbReference>
<feature type="transmembrane region" description="Helical" evidence="12">
    <location>
        <begin position="61"/>
        <end position="80"/>
    </location>
</feature>
<keyword evidence="5" id="KW-0349">Heme</keyword>
<keyword evidence="4" id="KW-1003">Cell membrane</keyword>
<dbReference type="Gene3D" id="1.20.950.20">
    <property type="entry name" value="Transmembrane di-heme cytochromes, Chain C"/>
    <property type="match status" value="1"/>
</dbReference>
<feature type="transmembrane region" description="Helical" evidence="12">
    <location>
        <begin position="201"/>
        <end position="222"/>
    </location>
</feature>
<keyword evidence="3" id="KW-0813">Transport</keyword>
<dbReference type="InterPro" id="IPR016174">
    <property type="entry name" value="Di-haem_cyt_TM"/>
</dbReference>
<comment type="subcellular location">
    <subcellularLocation>
        <location evidence="1">Cell membrane</location>
        <topology evidence="1">Multi-pass membrane protein</topology>
    </subcellularLocation>
</comment>
<keyword evidence="9 12" id="KW-1133">Transmembrane helix</keyword>
<sequence>MKKQMARTLTEYPVWDRTVRWFHWINVLSIIALIAIGVAIMNSKALGVTTEGKILLKTWHVYVGYVFAINLAIRLFWTFIGNRFSRWAAILPLGQKYKQQRQVYLESLKQGKPVGFAGHNPLARLMVTLLFILLTTQAVTGLVIGGTDVYMPPFGDSFKAWIAESPQTEALIQPYSKEGVDEASYKQMRDFRSPFKEIHEIVFWILSLTIILHILGVVYSELRERNGLVSAMFTGKKVFKDTPVDWDED</sequence>
<evidence type="ECO:0000313" key="15">
    <source>
        <dbReference type="Proteomes" id="UP000198924"/>
    </source>
</evidence>
<reference evidence="15" key="1">
    <citation type="submission" date="2016-10" db="EMBL/GenBank/DDBJ databases">
        <authorList>
            <person name="Varghese N."/>
            <person name="Submissions S."/>
        </authorList>
    </citation>
    <scope>NUCLEOTIDE SEQUENCE [LARGE SCALE GENOMIC DNA]</scope>
    <source>
        <strain evidence="15">DSM 11578</strain>
    </source>
</reference>
<proteinExistence type="inferred from homology"/>
<dbReference type="PANTHER" id="PTHR30485">
    <property type="entry name" value="NI/FE-HYDROGENASE 1 B-TYPE CYTOCHROME SUBUNIT"/>
    <property type="match status" value="1"/>
</dbReference>
<organism evidence="14 15">
    <name type="scientific">Methylophaga sulfidovorans</name>
    <dbReference type="NCBI Taxonomy" id="45496"/>
    <lineage>
        <taxon>Bacteria</taxon>
        <taxon>Pseudomonadati</taxon>
        <taxon>Pseudomonadota</taxon>
        <taxon>Gammaproteobacteria</taxon>
        <taxon>Thiotrichales</taxon>
        <taxon>Piscirickettsiaceae</taxon>
        <taxon>Methylophaga</taxon>
    </lineage>
</organism>
<gene>
    <name evidence="14" type="ORF">SAMN04488079_10796</name>
</gene>
<keyword evidence="8" id="KW-0249">Electron transport</keyword>
<keyword evidence="15" id="KW-1185">Reference proteome</keyword>
<dbReference type="InterPro" id="IPR000516">
    <property type="entry name" value="Ni-dep_Hydgase_cyt-B"/>
</dbReference>
<dbReference type="GO" id="GO:0020037">
    <property type="term" value="F:heme binding"/>
    <property type="evidence" value="ECO:0007669"/>
    <property type="project" value="TreeGrafter"/>
</dbReference>
<dbReference type="GO" id="GO:0005886">
    <property type="term" value="C:plasma membrane"/>
    <property type="evidence" value="ECO:0007669"/>
    <property type="project" value="UniProtKB-SubCell"/>
</dbReference>